<organism evidence="1 2">
    <name type="scientific">Stegodyphus mimosarum</name>
    <name type="common">African social velvet spider</name>
    <dbReference type="NCBI Taxonomy" id="407821"/>
    <lineage>
        <taxon>Eukaryota</taxon>
        <taxon>Metazoa</taxon>
        <taxon>Ecdysozoa</taxon>
        <taxon>Arthropoda</taxon>
        <taxon>Chelicerata</taxon>
        <taxon>Arachnida</taxon>
        <taxon>Araneae</taxon>
        <taxon>Araneomorphae</taxon>
        <taxon>Entelegynae</taxon>
        <taxon>Eresoidea</taxon>
        <taxon>Eresidae</taxon>
        <taxon>Stegodyphus</taxon>
    </lineage>
</organism>
<protein>
    <submittedName>
        <fullName evidence="1">Uncharacterized protein</fullName>
    </submittedName>
</protein>
<accession>A0A087UGN0</accession>
<reference evidence="1 2" key="1">
    <citation type="submission" date="2013-11" db="EMBL/GenBank/DDBJ databases">
        <title>Genome sequencing of Stegodyphus mimosarum.</title>
        <authorList>
            <person name="Bechsgaard J."/>
        </authorList>
    </citation>
    <scope>NUCLEOTIDE SEQUENCE [LARGE SCALE GENOMIC DNA]</scope>
</reference>
<dbReference type="Proteomes" id="UP000054359">
    <property type="component" value="Unassembled WGS sequence"/>
</dbReference>
<dbReference type="OrthoDB" id="6421377at2759"/>
<evidence type="ECO:0000313" key="1">
    <source>
        <dbReference type="EMBL" id="KFM76519.1"/>
    </source>
</evidence>
<sequence length="115" mass="13588">MKVKLFVILVKPFSTVRRVIQNYLDTGSLAVKPRCGRLKKLMQIEERKILLRIKLLNFLLQALQKTFFQLATRKILPKLHEKCCKRLIIMDANLGQSHTFPRQIKRKELLLPKHI</sequence>
<dbReference type="EMBL" id="KK119718">
    <property type="protein sequence ID" value="KFM76519.1"/>
    <property type="molecule type" value="Genomic_DNA"/>
</dbReference>
<gene>
    <name evidence="1" type="ORF">X975_26093</name>
</gene>
<keyword evidence="2" id="KW-1185">Reference proteome</keyword>
<dbReference type="AlphaFoldDB" id="A0A087UGN0"/>
<proteinExistence type="predicted"/>
<name>A0A087UGN0_STEMI</name>
<feature type="non-terminal residue" evidence="1">
    <location>
        <position position="115"/>
    </location>
</feature>
<evidence type="ECO:0000313" key="2">
    <source>
        <dbReference type="Proteomes" id="UP000054359"/>
    </source>
</evidence>